<dbReference type="RefSeq" id="WP_322465429.1">
    <property type="nucleotide sequence ID" value="NZ_JAXOJX010000013.1"/>
</dbReference>
<evidence type="ECO:0000313" key="1">
    <source>
        <dbReference type="EMBL" id="MDZ5457002.1"/>
    </source>
</evidence>
<accession>A0ABU5ID04</accession>
<protein>
    <submittedName>
        <fullName evidence="1">Uncharacterized protein</fullName>
    </submittedName>
</protein>
<reference evidence="1 2" key="1">
    <citation type="submission" date="2023-11" db="EMBL/GenBank/DDBJ databases">
        <title>Draft genome of Azohydromonas lata strain H1 (DSM1123), a polyhydroxyalkanoate producer.</title>
        <authorList>
            <person name="Traversa D."/>
            <person name="D'Addabbo P."/>
            <person name="Pazzani C."/>
            <person name="Manzari C."/>
            <person name="Chiara M."/>
            <person name="Scrascia M."/>
        </authorList>
    </citation>
    <scope>NUCLEOTIDE SEQUENCE [LARGE SCALE GENOMIC DNA]</scope>
    <source>
        <strain evidence="1 2">H1</strain>
    </source>
</reference>
<comment type="caution">
    <text evidence="1">The sequence shown here is derived from an EMBL/GenBank/DDBJ whole genome shotgun (WGS) entry which is preliminary data.</text>
</comment>
<dbReference type="Proteomes" id="UP001293718">
    <property type="component" value="Unassembled WGS sequence"/>
</dbReference>
<sequence length="108" mass="11378">MPTSAASGSQAATINTEHALGAEITAPGTYVLVVNTRNLVAGDTLELRIKTRIKSGAALESAYTVSFSNVQAALNKYSVPVPSDTGLQCTLKQVAGTPRNFDWNILQL</sequence>
<gene>
    <name evidence="1" type="ORF">SM757_10520</name>
</gene>
<name>A0ABU5ID04_9BURK</name>
<dbReference type="EMBL" id="JAXOJX010000013">
    <property type="protein sequence ID" value="MDZ5457002.1"/>
    <property type="molecule type" value="Genomic_DNA"/>
</dbReference>
<proteinExistence type="predicted"/>
<organism evidence="1 2">
    <name type="scientific">Azohydromonas lata</name>
    <dbReference type="NCBI Taxonomy" id="45677"/>
    <lineage>
        <taxon>Bacteria</taxon>
        <taxon>Pseudomonadati</taxon>
        <taxon>Pseudomonadota</taxon>
        <taxon>Betaproteobacteria</taxon>
        <taxon>Burkholderiales</taxon>
        <taxon>Sphaerotilaceae</taxon>
        <taxon>Azohydromonas</taxon>
    </lineage>
</organism>
<keyword evidence="2" id="KW-1185">Reference proteome</keyword>
<evidence type="ECO:0000313" key="2">
    <source>
        <dbReference type="Proteomes" id="UP001293718"/>
    </source>
</evidence>